<proteinExistence type="predicted"/>
<sequence length="476" mass="51056">MSHADLVKLTAVEAVDLLKKRKVSPLEMIDAAAARIAEVDKTVNALPTLCLDRAREQAKRLELQPGDKDYAGYLAGLPIAVKDLNPVKGVRTTYGSPIYKDYVPDHSDHMVEMLDRRGAVTIAKSNTPEFGAGANTFNEVLGTTVNPWDTRKSCAGSSGGAAVALATGQVWLATGSDLGGSLRSPASFCGIVGMRPSPGRVAHGPSLMPFANLSVDGPMARTVADTALFLDAMTGQHPRDPIALAEPATSFSAAVANPGKLARVAFSADLNGITPVDPEVREIVTKAARLFESLGATVEEACPDLKESQETFQILRAAQFAASKAPLLEKHRDLLKPEVIWNIEKGQKLTAEEIGKAERWRGELFYRTAKFFESYDVLVCPTTIVPPYPVEQRYVAEVDGHKFDNYIEWVLVCSAFTLTSCPAISVPCGFTKDGLPVGLQIVGKPRGEAAMLQAAKLFEDAAGLSTRLPIDPIVKA</sequence>
<dbReference type="Gene3D" id="3.90.1300.10">
    <property type="entry name" value="Amidase signature (AS) domain"/>
    <property type="match status" value="1"/>
</dbReference>
<dbReference type="GO" id="GO:0003824">
    <property type="term" value="F:catalytic activity"/>
    <property type="evidence" value="ECO:0007669"/>
    <property type="project" value="InterPro"/>
</dbReference>
<dbReference type="InterPro" id="IPR023631">
    <property type="entry name" value="Amidase_dom"/>
</dbReference>
<comment type="caution">
    <text evidence="2">The sequence shown here is derived from an EMBL/GenBank/DDBJ whole genome shotgun (WGS) entry which is preliminary data.</text>
</comment>
<dbReference type="InterPro" id="IPR036928">
    <property type="entry name" value="AS_sf"/>
</dbReference>
<evidence type="ECO:0000259" key="1">
    <source>
        <dbReference type="Pfam" id="PF01425"/>
    </source>
</evidence>
<dbReference type="PANTHER" id="PTHR11895:SF76">
    <property type="entry name" value="INDOLEACETAMIDE HYDROLASE"/>
    <property type="match status" value="1"/>
</dbReference>
<gene>
    <name evidence="2" type="ORF">BCL74_2898</name>
</gene>
<dbReference type="Proteomes" id="UP000277424">
    <property type="component" value="Unassembled WGS sequence"/>
</dbReference>
<dbReference type="InterPro" id="IPR000120">
    <property type="entry name" value="Amidase"/>
</dbReference>
<dbReference type="SUPFAM" id="SSF75304">
    <property type="entry name" value="Amidase signature (AS) enzymes"/>
    <property type="match status" value="1"/>
</dbReference>
<reference evidence="2 3" key="1">
    <citation type="submission" date="2018-10" db="EMBL/GenBank/DDBJ databases">
        <title>Comparative analysis of microorganisms from saline springs in Andes Mountain Range, Colombia.</title>
        <authorList>
            <person name="Rubin E."/>
        </authorList>
    </citation>
    <scope>NUCLEOTIDE SEQUENCE [LARGE SCALE GENOMIC DNA]</scope>
    <source>
        <strain evidence="2 3">USBA 36</strain>
    </source>
</reference>
<dbReference type="OrthoDB" id="7245165at2"/>
<dbReference type="AlphaFoldDB" id="A0A420WBQ8"/>
<dbReference type="EMBL" id="RBIG01000003">
    <property type="protein sequence ID" value="RKQ68418.1"/>
    <property type="molecule type" value="Genomic_DNA"/>
</dbReference>
<organism evidence="2 3">
    <name type="scientific">Oceanibaculum indicum</name>
    <dbReference type="NCBI Taxonomy" id="526216"/>
    <lineage>
        <taxon>Bacteria</taxon>
        <taxon>Pseudomonadati</taxon>
        <taxon>Pseudomonadota</taxon>
        <taxon>Alphaproteobacteria</taxon>
        <taxon>Rhodospirillales</taxon>
        <taxon>Oceanibaculaceae</taxon>
        <taxon>Oceanibaculum</taxon>
    </lineage>
</organism>
<dbReference type="RefSeq" id="WP_121221056.1">
    <property type="nucleotide sequence ID" value="NZ_RBIG01000003.1"/>
</dbReference>
<name>A0A420WBQ8_9PROT</name>
<evidence type="ECO:0000313" key="2">
    <source>
        <dbReference type="EMBL" id="RKQ68418.1"/>
    </source>
</evidence>
<accession>A0A420WBQ8</accession>
<dbReference type="Pfam" id="PF01425">
    <property type="entry name" value="Amidase"/>
    <property type="match status" value="1"/>
</dbReference>
<dbReference type="PANTHER" id="PTHR11895">
    <property type="entry name" value="TRANSAMIDASE"/>
    <property type="match status" value="1"/>
</dbReference>
<protein>
    <submittedName>
        <fullName evidence="2">Amidase</fullName>
    </submittedName>
</protein>
<feature type="domain" description="Amidase" evidence="1">
    <location>
        <begin position="27"/>
        <end position="452"/>
    </location>
</feature>
<evidence type="ECO:0000313" key="3">
    <source>
        <dbReference type="Proteomes" id="UP000277424"/>
    </source>
</evidence>